<dbReference type="PANTHER" id="PTHR37984">
    <property type="entry name" value="PROTEIN CBG26694"/>
    <property type="match status" value="1"/>
</dbReference>
<dbReference type="Gene3D" id="3.30.420.10">
    <property type="entry name" value="Ribonuclease H-like superfamily/Ribonuclease H"/>
    <property type="match status" value="1"/>
</dbReference>
<dbReference type="InterPro" id="IPR050951">
    <property type="entry name" value="Retrovirus_Pol_polyprotein"/>
</dbReference>
<dbReference type="PANTHER" id="PTHR37984:SF5">
    <property type="entry name" value="PROTEIN NYNRIN-LIKE"/>
    <property type="match status" value="1"/>
</dbReference>
<dbReference type="GO" id="GO:0003676">
    <property type="term" value="F:nucleic acid binding"/>
    <property type="evidence" value="ECO:0007669"/>
    <property type="project" value="InterPro"/>
</dbReference>
<feature type="domain" description="Integrase catalytic" evidence="1">
    <location>
        <begin position="1"/>
        <end position="134"/>
    </location>
</feature>
<evidence type="ECO:0000313" key="2">
    <source>
        <dbReference type="EMBL" id="KAL0423480.1"/>
    </source>
</evidence>
<sequence>MVPHHHGFHRRLPRSEGKNYILVVVEKLTKYAHFLPLTYPFTLEQVVKVFLNNIYRLHGLPLNIVSDRDKIFTSEFFWKELFKPLGTELSDSTAYHPQTDTQTERVNQCLEAYLRCMTQQGPRQWTKWISLAKY</sequence>
<name>A0AAW2V4A5_SESRA</name>
<reference evidence="2" key="2">
    <citation type="journal article" date="2024" name="Plant">
        <title>Genomic evolution and insights into agronomic trait innovations of Sesamum species.</title>
        <authorList>
            <person name="Miao H."/>
            <person name="Wang L."/>
            <person name="Qu L."/>
            <person name="Liu H."/>
            <person name="Sun Y."/>
            <person name="Le M."/>
            <person name="Wang Q."/>
            <person name="Wei S."/>
            <person name="Zheng Y."/>
            <person name="Lin W."/>
            <person name="Duan Y."/>
            <person name="Cao H."/>
            <person name="Xiong S."/>
            <person name="Wang X."/>
            <person name="Wei L."/>
            <person name="Li C."/>
            <person name="Ma Q."/>
            <person name="Ju M."/>
            <person name="Zhao R."/>
            <person name="Li G."/>
            <person name="Mu C."/>
            <person name="Tian Q."/>
            <person name="Mei H."/>
            <person name="Zhang T."/>
            <person name="Gao T."/>
            <person name="Zhang H."/>
        </authorList>
    </citation>
    <scope>NUCLEOTIDE SEQUENCE</scope>
    <source>
        <strain evidence="2">G02</strain>
    </source>
</reference>
<dbReference type="AlphaFoldDB" id="A0AAW2V4A5"/>
<dbReference type="GO" id="GO:0015074">
    <property type="term" value="P:DNA integration"/>
    <property type="evidence" value="ECO:0007669"/>
    <property type="project" value="InterPro"/>
</dbReference>
<dbReference type="InterPro" id="IPR036397">
    <property type="entry name" value="RNaseH_sf"/>
</dbReference>
<protein>
    <recommendedName>
        <fullName evidence="1">Integrase catalytic domain-containing protein</fullName>
    </recommendedName>
</protein>
<dbReference type="InterPro" id="IPR012337">
    <property type="entry name" value="RNaseH-like_sf"/>
</dbReference>
<proteinExistence type="predicted"/>
<dbReference type="SUPFAM" id="SSF53098">
    <property type="entry name" value="Ribonuclease H-like"/>
    <property type="match status" value="1"/>
</dbReference>
<comment type="caution">
    <text evidence="2">The sequence shown here is derived from an EMBL/GenBank/DDBJ whole genome shotgun (WGS) entry which is preliminary data.</text>
</comment>
<reference evidence="2" key="1">
    <citation type="submission" date="2020-06" db="EMBL/GenBank/DDBJ databases">
        <authorList>
            <person name="Li T."/>
            <person name="Hu X."/>
            <person name="Zhang T."/>
            <person name="Song X."/>
            <person name="Zhang H."/>
            <person name="Dai N."/>
            <person name="Sheng W."/>
            <person name="Hou X."/>
            <person name="Wei L."/>
        </authorList>
    </citation>
    <scope>NUCLEOTIDE SEQUENCE</scope>
    <source>
        <strain evidence="2">G02</strain>
        <tissue evidence="2">Leaf</tissue>
    </source>
</reference>
<accession>A0AAW2V4A5</accession>
<dbReference type="EMBL" id="JACGWJ010000004">
    <property type="protein sequence ID" value="KAL0423480.1"/>
    <property type="molecule type" value="Genomic_DNA"/>
</dbReference>
<evidence type="ECO:0000259" key="1">
    <source>
        <dbReference type="PROSITE" id="PS50994"/>
    </source>
</evidence>
<dbReference type="PROSITE" id="PS50994">
    <property type="entry name" value="INTEGRASE"/>
    <property type="match status" value="1"/>
</dbReference>
<gene>
    <name evidence="2" type="ORF">Sradi_0882800</name>
</gene>
<dbReference type="InterPro" id="IPR001584">
    <property type="entry name" value="Integrase_cat-core"/>
</dbReference>
<organism evidence="2">
    <name type="scientific">Sesamum radiatum</name>
    <name type="common">Black benniseed</name>
    <dbReference type="NCBI Taxonomy" id="300843"/>
    <lineage>
        <taxon>Eukaryota</taxon>
        <taxon>Viridiplantae</taxon>
        <taxon>Streptophyta</taxon>
        <taxon>Embryophyta</taxon>
        <taxon>Tracheophyta</taxon>
        <taxon>Spermatophyta</taxon>
        <taxon>Magnoliopsida</taxon>
        <taxon>eudicotyledons</taxon>
        <taxon>Gunneridae</taxon>
        <taxon>Pentapetalae</taxon>
        <taxon>asterids</taxon>
        <taxon>lamiids</taxon>
        <taxon>Lamiales</taxon>
        <taxon>Pedaliaceae</taxon>
        <taxon>Sesamum</taxon>
    </lineage>
</organism>